<evidence type="ECO:0000256" key="1">
    <source>
        <dbReference type="ARBA" id="ARBA00004477"/>
    </source>
</evidence>
<evidence type="ECO:0000256" key="4">
    <source>
        <dbReference type="ARBA" id="ARBA00022692"/>
    </source>
</evidence>
<name>A0A8K0JH08_9TREE</name>
<keyword evidence="4 11" id="KW-0812">Transmembrane</keyword>
<comment type="subcellular location">
    <subcellularLocation>
        <location evidence="1">Endoplasmic reticulum membrane</location>
        <topology evidence="1">Multi-pass membrane protein</topology>
    </subcellularLocation>
</comment>
<evidence type="ECO:0000256" key="8">
    <source>
        <dbReference type="ARBA" id="ARBA00023136"/>
    </source>
</evidence>
<evidence type="ECO:0000256" key="10">
    <source>
        <dbReference type="ARBA" id="ARBA00049729"/>
    </source>
</evidence>
<keyword evidence="8 11" id="KW-0472">Membrane</keyword>
<feature type="transmembrane region" description="Helical" evidence="11">
    <location>
        <begin position="319"/>
        <end position="344"/>
    </location>
</feature>
<evidence type="ECO:0000256" key="6">
    <source>
        <dbReference type="ARBA" id="ARBA00022824"/>
    </source>
</evidence>
<protein>
    <recommendedName>
        <fullName evidence="10">intramembrane prenyl-peptidase Rce1</fullName>
        <ecNumber evidence="10">3.4.26.1</ecNumber>
    </recommendedName>
</protein>
<keyword evidence="7 11" id="KW-1133">Transmembrane helix</keyword>
<dbReference type="EC" id="3.4.26.1" evidence="10"/>
<feature type="domain" description="CAAX prenyl protease 2/Lysostaphin resistance protein A-like" evidence="12">
    <location>
        <begin position="254"/>
        <end position="363"/>
    </location>
</feature>
<evidence type="ECO:0000313" key="13">
    <source>
        <dbReference type="EMBL" id="KAG7529501.1"/>
    </source>
</evidence>
<dbReference type="PANTHER" id="PTHR13046:SF0">
    <property type="entry name" value="CAAX PRENYL PROTEASE 2"/>
    <property type="match status" value="1"/>
</dbReference>
<keyword evidence="6" id="KW-0256">Endoplasmic reticulum</keyword>
<dbReference type="GO" id="GO:0005789">
    <property type="term" value="C:endoplasmic reticulum membrane"/>
    <property type="evidence" value="ECO:0007669"/>
    <property type="project" value="UniProtKB-SubCell"/>
</dbReference>
<dbReference type="PANTHER" id="PTHR13046">
    <property type="entry name" value="PROTEASE U48 CAAX PRENYL PROTEASE RCE1"/>
    <property type="match status" value="1"/>
</dbReference>
<evidence type="ECO:0000256" key="9">
    <source>
        <dbReference type="ARBA" id="ARBA00047280"/>
    </source>
</evidence>
<feature type="transmembrane region" description="Helical" evidence="11">
    <location>
        <begin position="350"/>
        <end position="368"/>
    </location>
</feature>
<evidence type="ECO:0000313" key="14">
    <source>
        <dbReference type="Proteomes" id="UP000812966"/>
    </source>
</evidence>
<dbReference type="InterPro" id="IPR003675">
    <property type="entry name" value="Rce1/LyrA-like_dom"/>
</dbReference>
<comment type="caution">
    <text evidence="13">The sequence shown here is derived from an EMBL/GenBank/DDBJ whole genome shotgun (WGS) entry which is preliminary data.</text>
</comment>
<evidence type="ECO:0000256" key="2">
    <source>
        <dbReference type="ARBA" id="ARBA00006897"/>
    </source>
</evidence>
<evidence type="ECO:0000259" key="12">
    <source>
        <dbReference type="Pfam" id="PF02517"/>
    </source>
</evidence>
<dbReference type="Pfam" id="PF02517">
    <property type="entry name" value="Rce1-like"/>
    <property type="match status" value="1"/>
</dbReference>
<evidence type="ECO:0000256" key="3">
    <source>
        <dbReference type="ARBA" id="ARBA00022670"/>
    </source>
</evidence>
<evidence type="ECO:0000256" key="7">
    <source>
        <dbReference type="ARBA" id="ARBA00022989"/>
    </source>
</evidence>
<keyword evidence="14" id="KW-1185">Reference proteome</keyword>
<gene>
    <name evidence="13" type="ORF">FFLO_05608</name>
</gene>
<feature type="transmembrane region" description="Helical" evidence="11">
    <location>
        <begin position="380"/>
        <end position="397"/>
    </location>
</feature>
<accession>A0A8K0JH08</accession>
<dbReference type="GO" id="GO:0071586">
    <property type="term" value="P:CAAX-box protein processing"/>
    <property type="evidence" value="ECO:0007669"/>
    <property type="project" value="InterPro"/>
</dbReference>
<organism evidence="13 14">
    <name type="scientific">Filobasidium floriforme</name>
    <dbReference type="NCBI Taxonomy" id="5210"/>
    <lineage>
        <taxon>Eukaryota</taxon>
        <taxon>Fungi</taxon>
        <taxon>Dikarya</taxon>
        <taxon>Basidiomycota</taxon>
        <taxon>Agaricomycotina</taxon>
        <taxon>Tremellomycetes</taxon>
        <taxon>Filobasidiales</taxon>
        <taxon>Filobasidiaceae</taxon>
        <taxon>Filobasidium</taxon>
    </lineage>
</organism>
<dbReference type="EMBL" id="JABELV010000147">
    <property type="protein sequence ID" value="KAG7529501.1"/>
    <property type="molecule type" value="Genomic_DNA"/>
</dbReference>
<evidence type="ECO:0000256" key="11">
    <source>
        <dbReference type="SAM" id="Phobius"/>
    </source>
</evidence>
<dbReference type="InterPro" id="IPR039731">
    <property type="entry name" value="Rce1"/>
</dbReference>
<comment type="catalytic activity">
    <reaction evidence="9">
        <text>Hydrolyzes the peptide bond -P2-(S-farnesyl or geranylgeranyl)C-P1'-P2'-P3'-COOH where P1' and P2' are amino acids with aliphatic sidechains and P3' is any C-terminal residue.</text>
        <dbReference type="EC" id="3.4.26.1"/>
    </reaction>
</comment>
<dbReference type="Proteomes" id="UP000812966">
    <property type="component" value="Unassembled WGS sequence"/>
</dbReference>
<keyword evidence="3" id="KW-0645">Protease</keyword>
<sequence length="400" mass="43677">MASLLATSPLLSPNEAHLVAFSLTSAYVGGLYLSRLSLSHQNVQPKATGSAASKKKDETPLRDLVEADTPIELDRDDPRVIRSRCKAVGVATLGGCALVGGIIYYRGNVQDLRATLPVTLRYLGLPNSLPPLPNFPLPSVTTLSHIIPSPSTIVDLFTSLPTKIQIKSLRPLLPYALAPILFAGPILTGVMEKTWPGQAYGRRLFSLKDGGVLDCLSLVIPGIVKNAWRALKGEKRERVEVSPAVERRRWVEMRNYIVGPITEEIVFRSCIISTYLLAAYDKQSSWKTLTLGTPCWFGLAHLHHAWEVYKKGGRTGEAALRAAISAGFQFSYTTLFGWFAAYLFIKTDSVLPAIVSHVFCNIMGFPDLMGAIESFPSMKGPIIGSYLAGIGGFVYGLRRL</sequence>
<dbReference type="AlphaFoldDB" id="A0A8K0JH08"/>
<reference evidence="13" key="1">
    <citation type="submission" date="2020-04" db="EMBL/GenBank/DDBJ databases">
        <title>Analysis of mating type loci in Filobasidium floriforme.</title>
        <authorList>
            <person name="Nowrousian M."/>
        </authorList>
    </citation>
    <scope>NUCLEOTIDE SEQUENCE</scope>
    <source>
        <strain evidence="13">CBS 6242</strain>
    </source>
</reference>
<keyword evidence="5" id="KW-0378">Hydrolase</keyword>
<evidence type="ECO:0000256" key="5">
    <source>
        <dbReference type="ARBA" id="ARBA00022801"/>
    </source>
</evidence>
<proteinExistence type="inferred from homology"/>
<dbReference type="GO" id="GO:0004222">
    <property type="term" value="F:metalloendopeptidase activity"/>
    <property type="evidence" value="ECO:0007669"/>
    <property type="project" value="InterPro"/>
</dbReference>
<comment type="similarity">
    <text evidence="2">Belongs to the peptidase U48 family.</text>
</comment>